<reference evidence="1 2" key="1">
    <citation type="journal article" date="2015" name="Genome Announc.">
        <title>Expanding the biotechnology potential of lactobacilli through comparative genomics of 213 strains and associated genera.</title>
        <authorList>
            <person name="Sun Z."/>
            <person name="Harris H.M."/>
            <person name="McCann A."/>
            <person name="Guo C."/>
            <person name="Argimon S."/>
            <person name="Zhang W."/>
            <person name="Yang X."/>
            <person name="Jeffery I.B."/>
            <person name="Cooney J.C."/>
            <person name="Kagawa T.F."/>
            <person name="Liu W."/>
            <person name="Song Y."/>
            <person name="Salvetti E."/>
            <person name="Wrobel A."/>
            <person name="Rasinkangas P."/>
            <person name="Parkhill J."/>
            <person name="Rea M.C."/>
            <person name="O'Sullivan O."/>
            <person name="Ritari J."/>
            <person name="Douillard F.P."/>
            <person name="Paul Ross R."/>
            <person name="Yang R."/>
            <person name="Briner A.E."/>
            <person name="Felis G.E."/>
            <person name="de Vos W.M."/>
            <person name="Barrangou R."/>
            <person name="Klaenhammer T.R."/>
            <person name="Caufield P.W."/>
            <person name="Cui Y."/>
            <person name="Zhang H."/>
            <person name="O'Toole P.W."/>
        </authorList>
    </citation>
    <scope>NUCLEOTIDE SEQUENCE [LARGE SCALE GENOMIC DNA]</scope>
    <source>
        <strain evidence="1 2">DSM 15353</strain>
    </source>
</reference>
<dbReference type="STRING" id="89059.LAC1533_1466"/>
<evidence type="ECO:0000313" key="1">
    <source>
        <dbReference type="EMBL" id="KRN84566.1"/>
    </source>
</evidence>
<name>A0A0R2K9J0_9LACO</name>
<comment type="caution">
    <text evidence="1">The sequence shown here is derived from an EMBL/GenBank/DDBJ whole genome shotgun (WGS) entry which is preliminary data.</text>
</comment>
<protein>
    <recommendedName>
        <fullName evidence="3">Protein YidD</fullName>
    </recommendedName>
</protein>
<dbReference type="PATRIC" id="fig|89059.3.peg.1153"/>
<organism evidence="1 2">
    <name type="scientific">Ligilactobacillus acidipiscis</name>
    <dbReference type="NCBI Taxonomy" id="89059"/>
    <lineage>
        <taxon>Bacteria</taxon>
        <taxon>Bacillati</taxon>
        <taxon>Bacillota</taxon>
        <taxon>Bacilli</taxon>
        <taxon>Lactobacillales</taxon>
        <taxon>Lactobacillaceae</taxon>
        <taxon>Ligilactobacillus</taxon>
    </lineage>
</organism>
<dbReference type="EMBL" id="JQBK01000027">
    <property type="protein sequence ID" value="KRN84566.1"/>
    <property type="molecule type" value="Genomic_DNA"/>
</dbReference>
<gene>
    <name evidence="1" type="ORF">IV43_GL001080</name>
</gene>
<sequence>MATARILRCNPFVHGGYDPVPDKFTLSRNTDWVKEEDSIAAKWRNENEERKKH</sequence>
<dbReference type="AlphaFoldDB" id="A0A0R2K9J0"/>
<evidence type="ECO:0000313" key="2">
    <source>
        <dbReference type="Proteomes" id="UP000051491"/>
    </source>
</evidence>
<dbReference type="Proteomes" id="UP000051491">
    <property type="component" value="Unassembled WGS sequence"/>
</dbReference>
<accession>A0A0R2K9J0</accession>
<proteinExistence type="predicted"/>
<evidence type="ECO:0008006" key="3">
    <source>
        <dbReference type="Google" id="ProtNLM"/>
    </source>
</evidence>